<proteinExistence type="predicted"/>
<dbReference type="AlphaFoldDB" id="A0AAW0FKJ0"/>
<dbReference type="InterPro" id="IPR036047">
    <property type="entry name" value="F-box-like_dom_sf"/>
</dbReference>
<name>A0AAW0FKJ0_9APHY</name>
<dbReference type="EMBL" id="JASBNA010000038">
    <property type="protein sequence ID" value="KAK7681945.1"/>
    <property type="molecule type" value="Genomic_DNA"/>
</dbReference>
<sequence>MLSLLPAELCDRIIDFVHDKRSLSNCSLVAKSWVAAARYHLFSSPRIFCGRDFDQTHARYLNSAPEGALLCAKHLSIIGVRHQTHRYSRETTILCSTIMDIIQTFPNVESIVLTDLQIVSTSMGDHDIPIRQPLRSLRSLVLDRISYAYAPSTITKEKRLFATLFQSFHSIEVFHIVENTFRPFGGDYGTPVSIPINSLRLRGLSSGGSTALVRFRASRPLLAFSFDPPTQSEFSTLSHPHAVDIFEHLRTLELCIDRCIGKYLMLNATASHVPAAEWSLSFAAFPAVNHLIINAFPKFGSYGDAFIVAIIDILSVIVRSAHEPGNLGILRALTLKLPTFRPPVSEERWSELGKTLCLLKETRHLCDMRIQIKSDVLKRSFEAPQRELMEVRLRPLFLDGTLKYETHREFF</sequence>
<comment type="caution">
    <text evidence="1">The sequence shown here is derived from an EMBL/GenBank/DDBJ whole genome shotgun (WGS) entry which is preliminary data.</text>
</comment>
<keyword evidence="2" id="KW-1185">Reference proteome</keyword>
<dbReference type="Proteomes" id="UP001385951">
    <property type="component" value="Unassembled WGS sequence"/>
</dbReference>
<accession>A0AAW0FKJ0</accession>
<evidence type="ECO:0000313" key="1">
    <source>
        <dbReference type="EMBL" id="KAK7681945.1"/>
    </source>
</evidence>
<protein>
    <recommendedName>
        <fullName evidence="3">F-box domain-containing protein</fullName>
    </recommendedName>
</protein>
<evidence type="ECO:0000313" key="2">
    <source>
        <dbReference type="Proteomes" id="UP001385951"/>
    </source>
</evidence>
<evidence type="ECO:0008006" key="3">
    <source>
        <dbReference type="Google" id="ProtNLM"/>
    </source>
</evidence>
<reference evidence="1 2" key="1">
    <citation type="submission" date="2022-09" db="EMBL/GenBank/DDBJ databases">
        <authorList>
            <person name="Palmer J.M."/>
        </authorList>
    </citation>
    <scope>NUCLEOTIDE SEQUENCE [LARGE SCALE GENOMIC DNA]</scope>
    <source>
        <strain evidence="1 2">DSM 7382</strain>
    </source>
</reference>
<organism evidence="1 2">
    <name type="scientific">Cerrena zonata</name>
    <dbReference type="NCBI Taxonomy" id="2478898"/>
    <lineage>
        <taxon>Eukaryota</taxon>
        <taxon>Fungi</taxon>
        <taxon>Dikarya</taxon>
        <taxon>Basidiomycota</taxon>
        <taxon>Agaricomycotina</taxon>
        <taxon>Agaricomycetes</taxon>
        <taxon>Polyporales</taxon>
        <taxon>Cerrenaceae</taxon>
        <taxon>Cerrena</taxon>
    </lineage>
</organism>
<dbReference type="SUPFAM" id="SSF81383">
    <property type="entry name" value="F-box domain"/>
    <property type="match status" value="1"/>
</dbReference>
<gene>
    <name evidence="1" type="ORF">QCA50_014907</name>
</gene>